<dbReference type="SUPFAM" id="SSF48452">
    <property type="entry name" value="TPR-like"/>
    <property type="match status" value="1"/>
</dbReference>
<keyword evidence="1" id="KW-0802">TPR repeat</keyword>
<sequence length="544" mass="62859">MKPLFSKRILLSIALIALTSFSVLAQRVVKGTVYRGGEPAAGVTVEAHKSSGTFMTSFDGKYEIEVSDKSKYIEFTFIDDRRKLDIEGNNSNVIDFSFDGEIPAKGQAAVIEGGVDLRTSQELVKAKERDFMTNLSMYDQFYKQDDYESALEPWRKVYYKYPKSTLNLYIHGAKMYETFIENASDWKEKNVLIDSLMSVYERRITYFNQEGYIKGRQGTDLLKFKLANENLDDDQLKSILKEGYSLLEQSIEMEKKQTEAAVLVVFMQATKRLFLMGELPKDKVASNYQKVSDIINNYLKEEPDSEKYTTSKELVDGLFQTSGAADCEALIALYEPQFEEISKDVDELKKMLRILERRDCTDSQLFATASDKLYSLDPSAEAAFNMARLFVKRDQFERAKEYYNNAIEAETDKELLAKYYYELGLFIFAKEHDFQKSRNLARKAIENNPSLGRAYILLGDIYAQYSKHYGETDTEHLSLYWLAIDYYQKAKRVDPEVFTQANEKINIYKQYFPNKETLFFEGLTEGESYKIGSWINETTTVRVK</sequence>
<dbReference type="SMART" id="SM00028">
    <property type="entry name" value="TPR"/>
    <property type="match status" value="3"/>
</dbReference>
<dbReference type="RefSeq" id="WP_053188082.1">
    <property type="nucleotide sequence ID" value="NZ_LGIA01000208.1"/>
</dbReference>
<organism evidence="3 4">
    <name type="scientific">Sunxiuqinia dokdonensis</name>
    <dbReference type="NCBI Taxonomy" id="1409788"/>
    <lineage>
        <taxon>Bacteria</taxon>
        <taxon>Pseudomonadati</taxon>
        <taxon>Bacteroidota</taxon>
        <taxon>Bacteroidia</taxon>
        <taxon>Marinilabiliales</taxon>
        <taxon>Prolixibacteraceae</taxon>
        <taxon>Sunxiuqinia</taxon>
    </lineage>
</organism>
<feature type="signal peptide" evidence="2">
    <location>
        <begin position="1"/>
        <end position="25"/>
    </location>
</feature>
<proteinExistence type="predicted"/>
<evidence type="ECO:0000313" key="4">
    <source>
        <dbReference type="Proteomes" id="UP000036958"/>
    </source>
</evidence>
<protein>
    <submittedName>
        <fullName evidence="3">Uncharacterized protein</fullName>
    </submittedName>
</protein>
<evidence type="ECO:0000256" key="1">
    <source>
        <dbReference type="PROSITE-ProRule" id="PRU00339"/>
    </source>
</evidence>
<keyword evidence="2" id="KW-0732">Signal</keyword>
<dbReference type="InterPro" id="IPR008969">
    <property type="entry name" value="CarboxyPept-like_regulatory"/>
</dbReference>
<name>A0A0L8V3B3_9BACT</name>
<dbReference type="InterPro" id="IPR019734">
    <property type="entry name" value="TPR_rpt"/>
</dbReference>
<evidence type="ECO:0000313" key="3">
    <source>
        <dbReference type="EMBL" id="KOH42858.1"/>
    </source>
</evidence>
<dbReference type="Gene3D" id="1.25.40.10">
    <property type="entry name" value="Tetratricopeptide repeat domain"/>
    <property type="match status" value="1"/>
</dbReference>
<dbReference type="PROSITE" id="PS50005">
    <property type="entry name" value="TPR"/>
    <property type="match status" value="1"/>
</dbReference>
<feature type="repeat" description="TPR" evidence="1">
    <location>
        <begin position="380"/>
        <end position="413"/>
    </location>
</feature>
<dbReference type="STRING" id="1409788.NC99_43010"/>
<dbReference type="EMBL" id="LGIA01000208">
    <property type="protein sequence ID" value="KOH42858.1"/>
    <property type="molecule type" value="Genomic_DNA"/>
</dbReference>
<feature type="chain" id="PRO_5005591169" evidence="2">
    <location>
        <begin position="26"/>
        <end position="544"/>
    </location>
</feature>
<accession>A0A0L8V3B3</accession>
<reference evidence="4" key="1">
    <citation type="submission" date="2015-07" db="EMBL/GenBank/DDBJ databases">
        <title>Genome sequencing of Sunxiuqinia dokdonensis strain SK.</title>
        <authorList>
            <person name="Ahn S."/>
            <person name="Kim B.-C."/>
        </authorList>
    </citation>
    <scope>NUCLEOTIDE SEQUENCE [LARGE SCALE GENOMIC DNA]</scope>
    <source>
        <strain evidence="4">SK</strain>
    </source>
</reference>
<evidence type="ECO:0000256" key="2">
    <source>
        <dbReference type="SAM" id="SignalP"/>
    </source>
</evidence>
<dbReference type="Proteomes" id="UP000036958">
    <property type="component" value="Unassembled WGS sequence"/>
</dbReference>
<keyword evidence="4" id="KW-1185">Reference proteome</keyword>
<dbReference type="InterPro" id="IPR011990">
    <property type="entry name" value="TPR-like_helical_dom_sf"/>
</dbReference>
<dbReference type="AlphaFoldDB" id="A0A0L8V3B3"/>
<gene>
    <name evidence="3" type="ORF">NC99_43010</name>
</gene>
<dbReference type="SUPFAM" id="SSF49464">
    <property type="entry name" value="Carboxypeptidase regulatory domain-like"/>
    <property type="match status" value="1"/>
</dbReference>
<comment type="caution">
    <text evidence="3">The sequence shown here is derived from an EMBL/GenBank/DDBJ whole genome shotgun (WGS) entry which is preliminary data.</text>
</comment>